<evidence type="ECO:0000313" key="1">
    <source>
        <dbReference type="EMBL" id="RVU46222.1"/>
    </source>
</evidence>
<organism evidence="1 2">
    <name type="scientific">Rubrivivax rivuli</name>
    <dbReference type="NCBI Taxonomy" id="1862385"/>
    <lineage>
        <taxon>Bacteria</taxon>
        <taxon>Pseudomonadati</taxon>
        <taxon>Pseudomonadota</taxon>
        <taxon>Betaproteobacteria</taxon>
        <taxon>Burkholderiales</taxon>
        <taxon>Sphaerotilaceae</taxon>
        <taxon>Rubrivivax</taxon>
    </lineage>
</organism>
<protein>
    <submittedName>
        <fullName evidence="1">Putative baseplate assembly protein</fullName>
    </submittedName>
</protein>
<dbReference type="Proteomes" id="UP000285575">
    <property type="component" value="Unassembled WGS sequence"/>
</dbReference>
<name>A0A437RHH9_9BURK</name>
<dbReference type="EMBL" id="SACR01000003">
    <property type="protein sequence ID" value="RVU46222.1"/>
    <property type="molecule type" value="Genomic_DNA"/>
</dbReference>
<sequence length="728" mass="77824">MDLPTPLLDDASFETLSRQLRQRIPALTPEWTDWNASDPGIALFDLVAHATEGLLWRFNQIPEATQLAFLRLLGLPLRPPTAARALLAFTSKQRSGALETLAQDLPARAGAVAFALERETPVWPGEALALLRQRTAAPAPEERELGESLRPTLAALAPRHASGTAPAFYDVAMIDGQAAQDPALAVDGCVWVAWLAPEKPSEAPPAWQRGSRFTLGWWPAAETTDPDDDALARAEACPGLGVARAPRTLEWRVLAHDLLNGRADWRPLSVTADDTDGGTRAGVIELELPAAPDELLPPLVPEGLEGTEDFPPPLPPALAGRVRLWLKAWPTPPAAGQPRTLPPLQRVAANAAWALQALPRGAEYLGRGDGQPQQRYRLGAAPVLADAVLHPVLVEVEEAGVWVPWQHVDTLDLSGADDRHCRIDGASGELQFGLRSPQLGERVRVAGYRVGGGAAGNVGAGAITRCDNTQVTVINPEPARGGRDAEALEAALQRVPAEVTRRDRAVTANDFRALAEATPGAEIARAEVLPLFDPRTRSFERTGAVSVIVWPEADTALVPAPVPAASQRTAVCTWLDARRLVGTELFVLAPSYRRITVSCAVAVEPGFGPEAARSLAAQILRRYVSPLPPDGPLGRGWPLGRAVRDRELIAAVLQVDGIEYVEALRLAVWQDSAWVEQATVTLQPWEVVELAAVQVVEASQPLPAPQDAVAPPPAAPAVAVPVIRDLCG</sequence>
<dbReference type="NCBIfam" id="TIGR02243">
    <property type="entry name" value="putative baseplate assembly protein"/>
    <property type="match status" value="1"/>
</dbReference>
<comment type="caution">
    <text evidence="1">The sequence shown here is derived from an EMBL/GenBank/DDBJ whole genome shotgun (WGS) entry which is preliminary data.</text>
</comment>
<gene>
    <name evidence="1" type="ORF">EOE66_10215</name>
</gene>
<accession>A0A437RHH9</accession>
<keyword evidence="2" id="KW-1185">Reference proteome</keyword>
<dbReference type="InterPro" id="IPR011749">
    <property type="entry name" value="CHP02243"/>
</dbReference>
<reference evidence="1 2" key="1">
    <citation type="submission" date="2019-01" db="EMBL/GenBank/DDBJ databases">
        <authorList>
            <person name="Chen W.-M."/>
        </authorList>
    </citation>
    <scope>NUCLEOTIDE SEQUENCE [LARGE SCALE GENOMIC DNA]</scope>
    <source>
        <strain evidence="1 2">KYPY4</strain>
    </source>
</reference>
<evidence type="ECO:0000313" key="2">
    <source>
        <dbReference type="Proteomes" id="UP000285575"/>
    </source>
</evidence>
<proteinExistence type="predicted"/>
<dbReference type="RefSeq" id="WP_128228588.1">
    <property type="nucleotide sequence ID" value="NZ_SACR01000003.1"/>
</dbReference>
<dbReference type="AlphaFoldDB" id="A0A437RHH9"/>
<dbReference type="OrthoDB" id="9027184at2"/>